<reference evidence="1 2" key="1">
    <citation type="submission" date="2016-04" db="EMBL/GenBank/DDBJ databases">
        <title>Complete genome sequence and analysis of deep-sea sediment isolate, Amycolatopsis sp. WP1.</title>
        <authorList>
            <person name="Wang H."/>
            <person name="Chen S."/>
            <person name="Wu Q."/>
        </authorList>
    </citation>
    <scope>NUCLEOTIDE SEQUENCE [LARGE SCALE GENOMIC DNA]</scope>
    <source>
        <strain evidence="1 2">WP1</strain>
    </source>
</reference>
<dbReference type="KEGG" id="aab:A4R43_35195"/>
<sequence length="95" mass="10473">MSHPLGPLADNFTAYAVYATAQTEMRHAYALIEAGEYLAAAAEITSAAQAAEVLARRTELLDPERGRRWRKVARTRHKFAEHARLRAQGALPEAA</sequence>
<evidence type="ECO:0000313" key="1">
    <source>
        <dbReference type="EMBL" id="AXB47046.1"/>
    </source>
</evidence>
<proteinExistence type="predicted"/>
<dbReference type="AlphaFoldDB" id="A0A344LG72"/>
<dbReference type="Proteomes" id="UP000250434">
    <property type="component" value="Chromosome"/>
</dbReference>
<dbReference type="RefSeq" id="WP_113696107.1">
    <property type="nucleotide sequence ID" value="NZ_CP015163.1"/>
</dbReference>
<dbReference type="EMBL" id="CP015163">
    <property type="protein sequence ID" value="AXB47046.1"/>
    <property type="molecule type" value="Genomic_DNA"/>
</dbReference>
<accession>A0A344LG72</accession>
<organism evidence="1 2">
    <name type="scientific">Amycolatopsis albispora</name>
    <dbReference type="NCBI Taxonomy" id="1804986"/>
    <lineage>
        <taxon>Bacteria</taxon>
        <taxon>Bacillati</taxon>
        <taxon>Actinomycetota</taxon>
        <taxon>Actinomycetes</taxon>
        <taxon>Pseudonocardiales</taxon>
        <taxon>Pseudonocardiaceae</taxon>
        <taxon>Amycolatopsis</taxon>
    </lineage>
</organism>
<evidence type="ECO:0000313" key="2">
    <source>
        <dbReference type="Proteomes" id="UP000250434"/>
    </source>
</evidence>
<name>A0A344LG72_9PSEU</name>
<dbReference type="OrthoDB" id="3629955at2"/>
<gene>
    <name evidence="1" type="ORF">A4R43_35195</name>
</gene>
<protein>
    <submittedName>
        <fullName evidence="1">Uncharacterized protein</fullName>
    </submittedName>
</protein>
<keyword evidence="2" id="KW-1185">Reference proteome</keyword>